<keyword evidence="10" id="KW-1133">Transmembrane helix</keyword>
<evidence type="ECO:0000256" key="4">
    <source>
        <dbReference type="ARBA" id="ARBA00022679"/>
    </source>
</evidence>
<dbReference type="Pfam" id="PF07730">
    <property type="entry name" value="HisKA_3"/>
    <property type="match status" value="1"/>
</dbReference>
<gene>
    <name evidence="13" type="ORF">SAMN02745673_04376</name>
</gene>
<dbReference type="CDD" id="cd16917">
    <property type="entry name" value="HATPase_UhpB-NarQ-NarX-like"/>
    <property type="match status" value="1"/>
</dbReference>
<feature type="region of interest" description="Disordered" evidence="9">
    <location>
        <begin position="299"/>
        <end position="319"/>
    </location>
</feature>
<evidence type="ECO:0000256" key="10">
    <source>
        <dbReference type="SAM" id="Phobius"/>
    </source>
</evidence>
<keyword evidence="6 13" id="KW-0418">Kinase</keyword>
<dbReference type="PANTHER" id="PTHR24421:SF10">
    <property type="entry name" value="NITRATE_NITRITE SENSOR PROTEIN NARQ"/>
    <property type="match status" value="1"/>
</dbReference>
<reference evidence="13 14" key="1">
    <citation type="submission" date="2017-02" db="EMBL/GenBank/DDBJ databases">
        <authorList>
            <person name="Peterson S.W."/>
        </authorList>
    </citation>
    <scope>NUCLEOTIDE SEQUENCE [LARGE SCALE GENOMIC DNA]</scope>
    <source>
        <strain evidence="13 14">DSM 45154</strain>
    </source>
</reference>
<evidence type="ECO:0000256" key="8">
    <source>
        <dbReference type="ARBA" id="ARBA00023012"/>
    </source>
</evidence>
<evidence type="ECO:0000256" key="9">
    <source>
        <dbReference type="SAM" id="MobiDB-lite"/>
    </source>
</evidence>
<keyword evidence="7" id="KW-0067">ATP-binding</keyword>
<feature type="domain" description="Histidine kinase/HSP90-like ATPase" evidence="11">
    <location>
        <begin position="262"/>
        <end position="350"/>
    </location>
</feature>
<evidence type="ECO:0000256" key="3">
    <source>
        <dbReference type="ARBA" id="ARBA00022553"/>
    </source>
</evidence>
<feature type="transmembrane region" description="Helical" evidence="10">
    <location>
        <begin position="45"/>
        <end position="66"/>
    </location>
</feature>
<evidence type="ECO:0000256" key="5">
    <source>
        <dbReference type="ARBA" id="ARBA00022741"/>
    </source>
</evidence>
<evidence type="ECO:0000256" key="7">
    <source>
        <dbReference type="ARBA" id="ARBA00022840"/>
    </source>
</evidence>
<evidence type="ECO:0000256" key="1">
    <source>
        <dbReference type="ARBA" id="ARBA00000085"/>
    </source>
</evidence>
<dbReference type="AlphaFoldDB" id="A0A1T4T3M9"/>
<evidence type="ECO:0000259" key="12">
    <source>
        <dbReference type="Pfam" id="PF07730"/>
    </source>
</evidence>
<name>A0A1T4T3M9_9ACTN</name>
<keyword evidence="5" id="KW-0547">Nucleotide-binding</keyword>
<dbReference type="Gene3D" id="1.20.5.1930">
    <property type="match status" value="1"/>
</dbReference>
<evidence type="ECO:0000256" key="6">
    <source>
        <dbReference type="ARBA" id="ARBA00022777"/>
    </source>
</evidence>
<organism evidence="13 14">
    <name type="scientific">Marinactinospora thermotolerans DSM 45154</name>
    <dbReference type="NCBI Taxonomy" id="1122192"/>
    <lineage>
        <taxon>Bacteria</taxon>
        <taxon>Bacillati</taxon>
        <taxon>Actinomycetota</taxon>
        <taxon>Actinomycetes</taxon>
        <taxon>Streptosporangiales</taxon>
        <taxon>Nocardiopsidaceae</taxon>
        <taxon>Marinactinospora</taxon>
    </lineage>
</organism>
<dbReference type="Gene3D" id="3.30.565.10">
    <property type="entry name" value="Histidine kinase-like ATPase, C-terminal domain"/>
    <property type="match status" value="1"/>
</dbReference>
<dbReference type="PANTHER" id="PTHR24421">
    <property type="entry name" value="NITRATE/NITRITE SENSOR PROTEIN NARX-RELATED"/>
    <property type="match status" value="1"/>
</dbReference>
<comment type="catalytic activity">
    <reaction evidence="1">
        <text>ATP + protein L-histidine = ADP + protein N-phospho-L-histidine.</text>
        <dbReference type="EC" id="2.7.13.3"/>
    </reaction>
</comment>
<proteinExistence type="predicted"/>
<dbReference type="Pfam" id="PF02518">
    <property type="entry name" value="HATPase_c"/>
    <property type="match status" value="1"/>
</dbReference>
<evidence type="ECO:0000313" key="14">
    <source>
        <dbReference type="Proteomes" id="UP000190637"/>
    </source>
</evidence>
<dbReference type="InterPro" id="IPR011712">
    <property type="entry name" value="Sig_transdc_His_kin_sub3_dim/P"/>
</dbReference>
<dbReference type="SUPFAM" id="SSF55874">
    <property type="entry name" value="ATPase domain of HSP90 chaperone/DNA topoisomerase II/histidine kinase"/>
    <property type="match status" value="1"/>
</dbReference>
<feature type="transmembrane region" description="Helical" evidence="10">
    <location>
        <begin position="101"/>
        <end position="118"/>
    </location>
</feature>
<dbReference type="EMBL" id="FUWS01000013">
    <property type="protein sequence ID" value="SKA34758.1"/>
    <property type="molecule type" value="Genomic_DNA"/>
</dbReference>
<evidence type="ECO:0000313" key="13">
    <source>
        <dbReference type="EMBL" id="SKA34758.1"/>
    </source>
</evidence>
<feature type="transmembrane region" description="Helical" evidence="10">
    <location>
        <begin position="383"/>
        <end position="407"/>
    </location>
</feature>
<accession>A0A1T4T3M9</accession>
<dbReference type="EC" id="2.7.13.3" evidence="2"/>
<keyword evidence="14" id="KW-1185">Reference proteome</keyword>
<keyword evidence="3" id="KW-0597">Phosphoprotein</keyword>
<keyword evidence="4" id="KW-0808">Transferase</keyword>
<dbReference type="GO" id="GO:0046983">
    <property type="term" value="F:protein dimerization activity"/>
    <property type="evidence" value="ECO:0007669"/>
    <property type="project" value="InterPro"/>
</dbReference>
<dbReference type="InterPro" id="IPR050482">
    <property type="entry name" value="Sensor_HK_TwoCompSys"/>
</dbReference>
<dbReference type="Proteomes" id="UP000190637">
    <property type="component" value="Unassembled WGS sequence"/>
</dbReference>
<dbReference type="STRING" id="1122192.SAMN02745673_04376"/>
<dbReference type="InterPro" id="IPR036890">
    <property type="entry name" value="HATPase_C_sf"/>
</dbReference>
<dbReference type="GO" id="GO:0000155">
    <property type="term" value="F:phosphorelay sensor kinase activity"/>
    <property type="evidence" value="ECO:0007669"/>
    <property type="project" value="InterPro"/>
</dbReference>
<dbReference type="GO" id="GO:0005524">
    <property type="term" value="F:ATP binding"/>
    <property type="evidence" value="ECO:0007669"/>
    <property type="project" value="UniProtKB-KW"/>
</dbReference>
<keyword evidence="10" id="KW-0812">Transmembrane</keyword>
<keyword evidence="10" id="KW-0472">Membrane</keyword>
<evidence type="ECO:0000259" key="11">
    <source>
        <dbReference type="Pfam" id="PF02518"/>
    </source>
</evidence>
<feature type="compositionally biased region" description="Pro residues" evidence="9">
    <location>
        <begin position="302"/>
        <end position="313"/>
    </location>
</feature>
<dbReference type="GO" id="GO:0016020">
    <property type="term" value="C:membrane"/>
    <property type="evidence" value="ECO:0007669"/>
    <property type="project" value="InterPro"/>
</dbReference>
<sequence>MLASPVVLLAVAGAAGWPAQAGVVVAVTGAAALLARSHPLVPPALVAATSWIDVMLWPLAILAFLAGLRSPRGRPASTGLAVSGAAGVAVALLITDSPGETLLRCLALVGLLVLPWTVGRFWRAYRELVHSGWERAESLERERRVIADRERLRERARIAEDMHDSLGHELGLIAMRAGVLEVAPGLGEEDYRAAAAELRAGATRATERLQEIIGILHEGTGSDPGPLHRNVDDLVDRARSSGMAIDLEREGAEGEVPEAVDRAMYRVVQESLTNAAKHAPGAKVRVRLRHLPDETVISVVNGPPPGGPPPSPPSGNRGLAGVAERVRLAGGTLRSGPRDGGFEVVAHLPHVPGVPPVAAATAEPETESALRRARVHRRLRRDLVTMTVLPAALSLTLVGTFAGYAAVATASSVLPPEDYARLRIGQPAASVEEVLPRMQMLDPPSERGPAIPEGARCEYYRSHGTLLGDAGAVAHRLCFADGVLVAKAVIPYGGAVR</sequence>
<evidence type="ECO:0000256" key="2">
    <source>
        <dbReference type="ARBA" id="ARBA00012438"/>
    </source>
</evidence>
<feature type="domain" description="Signal transduction histidine kinase subgroup 3 dimerisation and phosphoacceptor" evidence="12">
    <location>
        <begin position="154"/>
        <end position="219"/>
    </location>
</feature>
<dbReference type="InterPro" id="IPR003594">
    <property type="entry name" value="HATPase_dom"/>
</dbReference>
<keyword evidence="8" id="KW-0902">Two-component regulatory system</keyword>
<protein>
    <recommendedName>
        <fullName evidence="2">histidine kinase</fullName>
        <ecNumber evidence="2">2.7.13.3</ecNumber>
    </recommendedName>
</protein>
<feature type="transmembrane region" description="Helical" evidence="10">
    <location>
        <begin position="78"/>
        <end position="95"/>
    </location>
</feature>